<evidence type="ECO:0000256" key="2">
    <source>
        <dbReference type="SAM" id="MobiDB-lite"/>
    </source>
</evidence>
<evidence type="ECO:0008006" key="6">
    <source>
        <dbReference type="Google" id="ProtNLM"/>
    </source>
</evidence>
<reference evidence="4" key="1">
    <citation type="submission" date="2025-08" db="UniProtKB">
        <authorList>
            <consortium name="Ensembl"/>
        </authorList>
    </citation>
    <scope>IDENTIFICATION</scope>
</reference>
<evidence type="ECO:0000313" key="5">
    <source>
        <dbReference type="Proteomes" id="UP000694556"/>
    </source>
</evidence>
<dbReference type="Proteomes" id="UP000694556">
    <property type="component" value="Unassembled WGS sequence"/>
</dbReference>
<dbReference type="NCBIfam" id="TIGR02174">
    <property type="entry name" value="CXXU_selWTH"/>
    <property type="match status" value="1"/>
</dbReference>
<feature type="region of interest" description="Disordered" evidence="2">
    <location>
        <begin position="207"/>
        <end position="231"/>
    </location>
</feature>
<dbReference type="Ensembl" id="ENSCMMT00000017045.1">
    <property type="protein sequence ID" value="ENSCMMP00000015506.1"/>
    <property type="gene ID" value="ENSCMMG00000009889.1"/>
</dbReference>
<keyword evidence="3" id="KW-1133">Transmembrane helix</keyword>
<proteinExistence type="predicted"/>
<evidence type="ECO:0000256" key="1">
    <source>
        <dbReference type="ARBA" id="ARBA00023284"/>
    </source>
</evidence>
<sequence length="331" mass="35136">MNWVHWCHKLGELGGLHWEDWCEAAGEETPPPPPPPPPRRCSSLGCNRSSLEWNWSSLICKRPSLICKCTSLLCERPPPGLQPPPPAPPSLRVCLEGGGRPPPHPPPPFHKPFCPFSPFFTPIAWSCGAGGGGGAGPRRAAAAAAVAVVTAAVPGLLLVPLVLLVPLRALHPLHSLRSLRSLQPLHPLHPPPCRCASPCSTGKTPSKGGAYWGAAPPPPHPNTPLSPSQRGLRLQTQGEPISPFFPPKHTRGPAGADGRALASQYERLRKELEGRFPGMLDVSGQGTPEVTGWFEVTVGGRLVHSKKNGDGFVDSDAKLQKIVAAIKASLP</sequence>
<dbReference type="InterPro" id="IPR036249">
    <property type="entry name" value="Thioredoxin-like_sf"/>
</dbReference>
<accession>A0A8C3C3L7</accession>
<keyword evidence="1" id="KW-0676">Redox-active center</keyword>
<dbReference type="InterPro" id="IPR011893">
    <property type="entry name" value="Selenoprotein_Rdx-typ"/>
</dbReference>
<dbReference type="AlphaFoldDB" id="A0A8C3C3L7"/>
<keyword evidence="5" id="KW-1185">Reference proteome</keyword>
<feature type="compositionally biased region" description="Pro residues" evidence="2">
    <location>
        <begin position="215"/>
        <end position="224"/>
    </location>
</feature>
<dbReference type="SUPFAM" id="SSF52833">
    <property type="entry name" value="Thioredoxin-like"/>
    <property type="match status" value="1"/>
</dbReference>
<reference evidence="4" key="2">
    <citation type="submission" date="2025-09" db="UniProtKB">
        <authorList>
            <consortium name="Ensembl"/>
        </authorList>
    </citation>
    <scope>IDENTIFICATION</scope>
</reference>
<feature type="transmembrane region" description="Helical" evidence="3">
    <location>
        <begin position="142"/>
        <end position="167"/>
    </location>
</feature>
<dbReference type="Pfam" id="PF10262">
    <property type="entry name" value="Rdx"/>
    <property type="match status" value="1"/>
</dbReference>
<dbReference type="PANTHER" id="PTHR15124">
    <property type="entry name" value="SELENOPROTEIN W"/>
    <property type="match status" value="1"/>
</dbReference>
<dbReference type="Gene3D" id="3.40.30.10">
    <property type="entry name" value="Glutaredoxin"/>
    <property type="match status" value="1"/>
</dbReference>
<dbReference type="GO" id="GO:0005829">
    <property type="term" value="C:cytosol"/>
    <property type="evidence" value="ECO:0007669"/>
    <property type="project" value="TreeGrafter"/>
</dbReference>
<protein>
    <recommendedName>
        <fullName evidence="6">Selenoprotein W</fullName>
    </recommendedName>
</protein>
<dbReference type="InterPro" id="IPR051441">
    <property type="entry name" value="SelW_related"/>
</dbReference>
<name>A0A8C3C3L7_CAIMO</name>
<keyword evidence="3" id="KW-0472">Membrane</keyword>
<evidence type="ECO:0000313" key="4">
    <source>
        <dbReference type="Ensembl" id="ENSCMMP00000015506.1"/>
    </source>
</evidence>
<keyword evidence="3" id="KW-0812">Transmembrane</keyword>
<evidence type="ECO:0000256" key="3">
    <source>
        <dbReference type="SAM" id="Phobius"/>
    </source>
</evidence>
<organism evidence="4 5">
    <name type="scientific">Cairina moschata</name>
    <name type="common">Muscovy duck</name>
    <dbReference type="NCBI Taxonomy" id="8855"/>
    <lineage>
        <taxon>Eukaryota</taxon>
        <taxon>Metazoa</taxon>
        <taxon>Chordata</taxon>
        <taxon>Craniata</taxon>
        <taxon>Vertebrata</taxon>
        <taxon>Euteleostomi</taxon>
        <taxon>Archelosauria</taxon>
        <taxon>Archosauria</taxon>
        <taxon>Dinosauria</taxon>
        <taxon>Saurischia</taxon>
        <taxon>Theropoda</taxon>
        <taxon>Coelurosauria</taxon>
        <taxon>Aves</taxon>
        <taxon>Neognathae</taxon>
        <taxon>Galloanserae</taxon>
        <taxon>Anseriformes</taxon>
        <taxon>Anatidae</taxon>
        <taxon>Anatinae</taxon>
        <taxon>Cairina</taxon>
    </lineage>
</organism>
<dbReference type="PANTHER" id="PTHR15124:SF18">
    <property type="entry name" value="SELENOPROTEIN W"/>
    <property type="match status" value="1"/>
</dbReference>